<comment type="caution">
    <text evidence="1">The sequence shown here is derived from an EMBL/GenBank/DDBJ whole genome shotgun (WGS) entry which is preliminary data.</text>
</comment>
<evidence type="ECO:0000313" key="1">
    <source>
        <dbReference type="EMBL" id="KAL2644684.1"/>
    </source>
</evidence>
<proteinExistence type="predicted"/>
<evidence type="ECO:0000313" key="2">
    <source>
        <dbReference type="Proteomes" id="UP001605036"/>
    </source>
</evidence>
<dbReference type="Proteomes" id="UP001605036">
    <property type="component" value="Unassembled WGS sequence"/>
</dbReference>
<organism evidence="1 2">
    <name type="scientific">Riccia fluitans</name>
    <dbReference type="NCBI Taxonomy" id="41844"/>
    <lineage>
        <taxon>Eukaryota</taxon>
        <taxon>Viridiplantae</taxon>
        <taxon>Streptophyta</taxon>
        <taxon>Embryophyta</taxon>
        <taxon>Marchantiophyta</taxon>
        <taxon>Marchantiopsida</taxon>
        <taxon>Marchantiidae</taxon>
        <taxon>Marchantiales</taxon>
        <taxon>Ricciaceae</taxon>
        <taxon>Riccia</taxon>
    </lineage>
</organism>
<reference evidence="1 2" key="1">
    <citation type="submission" date="2024-09" db="EMBL/GenBank/DDBJ databases">
        <title>Chromosome-scale assembly of Riccia fluitans.</title>
        <authorList>
            <person name="Paukszto L."/>
            <person name="Sawicki J."/>
            <person name="Karawczyk K."/>
            <person name="Piernik-Szablinska J."/>
            <person name="Szczecinska M."/>
            <person name="Mazdziarz M."/>
        </authorList>
    </citation>
    <scope>NUCLEOTIDE SEQUENCE [LARGE SCALE GENOMIC DNA]</scope>
    <source>
        <strain evidence="1">Rf_01</strain>
        <tissue evidence="1">Aerial parts of the thallus</tissue>
    </source>
</reference>
<dbReference type="AlphaFoldDB" id="A0ABD1ZA63"/>
<gene>
    <name evidence="1" type="ORF">R1flu_012271</name>
</gene>
<sequence>MATSGGMPCPAELDDGCWPRWRFLYDDLSCRIRAGYGVNVAMAMYHVKAFADVTSVVPTLPIGAFFQAFWICMNHQFPSQIREWTQILPTS</sequence>
<keyword evidence="2" id="KW-1185">Reference proteome</keyword>
<name>A0ABD1ZA63_9MARC</name>
<dbReference type="EMBL" id="JBHFFA010000002">
    <property type="protein sequence ID" value="KAL2644684.1"/>
    <property type="molecule type" value="Genomic_DNA"/>
</dbReference>
<protein>
    <submittedName>
        <fullName evidence="1">Uncharacterized protein</fullName>
    </submittedName>
</protein>
<accession>A0ABD1ZA63</accession>